<reference evidence="2" key="1">
    <citation type="submission" date="2021-02" db="EMBL/GenBank/DDBJ databases">
        <authorList>
            <person name="Nowell W R."/>
        </authorList>
    </citation>
    <scope>NUCLEOTIDE SEQUENCE</scope>
</reference>
<dbReference type="AlphaFoldDB" id="A0A822ACR8"/>
<evidence type="ECO:0000313" key="3">
    <source>
        <dbReference type="Proteomes" id="UP000663848"/>
    </source>
</evidence>
<feature type="transmembrane region" description="Helical" evidence="1">
    <location>
        <begin position="53"/>
        <end position="74"/>
    </location>
</feature>
<proteinExistence type="predicted"/>
<comment type="caution">
    <text evidence="2">The sequence shown here is derived from an EMBL/GenBank/DDBJ whole genome shotgun (WGS) entry which is preliminary data.</text>
</comment>
<dbReference type="Proteomes" id="UP000663848">
    <property type="component" value="Unassembled WGS sequence"/>
</dbReference>
<name>A0A822ACR8_9BILA</name>
<sequence>SLNKINMNTSSTDAPIIPSAYFYFSANLIDNNNNNINTLDNQALSLLQFNHEWILPLFILSLFAFALFILLLSFF</sequence>
<feature type="non-terminal residue" evidence="2">
    <location>
        <position position="1"/>
    </location>
</feature>
<gene>
    <name evidence="2" type="ORF">QYT958_LOCUS38010</name>
</gene>
<accession>A0A822ACR8</accession>
<evidence type="ECO:0008006" key="4">
    <source>
        <dbReference type="Google" id="ProtNLM"/>
    </source>
</evidence>
<keyword evidence="1" id="KW-1133">Transmembrane helix</keyword>
<protein>
    <recommendedName>
        <fullName evidence="4">NADH dehydrogenase subunit 5</fullName>
    </recommendedName>
</protein>
<evidence type="ECO:0000256" key="1">
    <source>
        <dbReference type="SAM" id="Phobius"/>
    </source>
</evidence>
<keyword evidence="1" id="KW-0812">Transmembrane</keyword>
<evidence type="ECO:0000313" key="2">
    <source>
        <dbReference type="EMBL" id="CAF4999935.1"/>
    </source>
</evidence>
<dbReference type="EMBL" id="CAJOBR010032613">
    <property type="protein sequence ID" value="CAF4999935.1"/>
    <property type="molecule type" value="Genomic_DNA"/>
</dbReference>
<keyword evidence="1" id="KW-0472">Membrane</keyword>
<organism evidence="2 3">
    <name type="scientific">Rotaria socialis</name>
    <dbReference type="NCBI Taxonomy" id="392032"/>
    <lineage>
        <taxon>Eukaryota</taxon>
        <taxon>Metazoa</taxon>
        <taxon>Spiralia</taxon>
        <taxon>Gnathifera</taxon>
        <taxon>Rotifera</taxon>
        <taxon>Eurotatoria</taxon>
        <taxon>Bdelloidea</taxon>
        <taxon>Philodinida</taxon>
        <taxon>Philodinidae</taxon>
        <taxon>Rotaria</taxon>
    </lineage>
</organism>